<dbReference type="EMBL" id="BAABME010001965">
    <property type="protein sequence ID" value="GAA0152341.1"/>
    <property type="molecule type" value="Genomic_DNA"/>
</dbReference>
<dbReference type="PANTHER" id="PTHR31422:SF49">
    <property type="entry name" value="GTD-BINDING DOMAIN-CONTAINING PROTEIN"/>
    <property type="match status" value="1"/>
</dbReference>
<feature type="transmembrane region" description="Helical" evidence="7">
    <location>
        <begin position="6"/>
        <end position="28"/>
    </location>
</feature>
<proteinExistence type="predicted"/>
<keyword evidence="4 7" id="KW-0472">Membrane</keyword>
<evidence type="ECO:0000259" key="8">
    <source>
        <dbReference type="PROSITE" id="PS51775"/>
    </source>
</evidence>
<dbReference type="PROSITE" id="PS51775">
    <property type="entry name" value="GTD_BINDING"/>
    <property type="match status" value="1"/>
</dbReference>
<accession>A0AAV3PMB3</accession>
<comment type="subcellular location">
    <subcellularLocation>
        <location evidence="1">Membrane</location>
    </subcellularLocation>
</comment>
<comment type="caution">
    <text evidence="9">The sequence shown here is derived from an EMBL/GenBank/DDBJ whole genome shotgun (WGS) entry which is preliminary data.</text>
</comment>
<evidence type="ECO:0000256" key="7">
    <source>
        <dbReference type="SAM" id="Phobius"/>
    </source>
</evidence>
<evidence type="ECO:0000313" key="9">
    <source>
        <dbReference type="EMBL" id="GAA0152341.1"/>
    </source>
</evidence>
<gene>
    <name evidence="9" type="ORF">LIER_10847</name>
</gene>
<keyword evidence="2 7" id="KW-0812">Transmembrane</keyword>
<evidence type="ECO:0000256" key="4">
    <source>
        <dbReference type="ARBA" id="ARBA00023136"/>
    </source>
</evidence>
<keyword evidence="10" id="KW-1185">Reference proteome</keyword>
<feature type="domain" description="GTD-binding" evidence="8">
    <location>
        <begin position="344"/>
        <end position="442"/>
    </location>
</feature>
<dbReference type="GO" id="GO:0016020">
    <property type="term" value="C:membrane"/>
    <property type="evidence" value="ECO:0007669"/>
    <property type="project" value="UniProtKB-SubCell"/>
</dbReference>
<name>A0AAV3PMB3_LITER</name>
<organism evidence="9 10">
    <name type="scientific">Lithospermum erythrorhizon</name>
    <name type="common">Purple gromwell</name>
    <name type="synonym">Lithospermum officinale var. erythrorhizon</name>
    <dbReference type="NCBI Taxonomy" id="34254"/>
    <lineage>
        <taxon>Eukaryota</taxon>
        <taxon>Viridiplantae</taxon>
        <taxon>Streptophyta</taxon>
        <taxon>Embryophyta</taxon>
        <taxon>Tracheophyta</taxon>
        <taxon>Spermatophyta</taxon>
        <taxon>Magnoliopsida</taxon>
        <taxon>eudicotyledons</taxon>
        <taxon>Gunneridae</taxon>
        <taxon>Pentapetalae</taxon>
        <taxon>asterids</taxon>
        <taxon>lamiids</taxon>
        <taxon>Boraginales</taxon>
        <taxon>Boraginaceae</taxon>
        <taxon>Boraginoideae</taxon>
        <taxon>Lithospermeae</taxon>
        <taxon>Lithospermum</taxon>
    </lineage>
</organism>
<evidence type="ECO:0000256" key="3">
    <source>
        <dbReference type="ARBA" id="ARBA00022989"/>
    </source>
</evidence>
<evidence type="ECO:0000256" key="1">
    <source>
        <dbReference type="ARBA" id="ARBA00004370"/>
    </source>
</evidence>
<feature type="region of interest" description="Disordered" evidence="6">
    <location>
        <begin position="734"/>
        <end position="767"/>
    </location>
</feature>
<dbReference type="GO" id="GO:0080115">
    <property type="term" value="F:myosin XI tail binding"/>
    <property type="evidence" value="ECO:0007669"/>
    <property type="project" value="UniProtKB-ARBA"/>
</dbReference>
<evidence type="ECO:0000256" key="6">
    <source>
        <dbReference type="SAM" id="MobiDB-lite"/>
    </source>
</evidence>
<keyword evidence="5" id="KW-0175">Coiled coil</keyword>
<feature type="region of interest" description="Disordered" evidence="6">
    <location>
        <begin position="245"/>
        <end position="264"/>
    </location>
</feature>
<dbReference type="InterPro" id="IPR007656">
    <property type="entry name" value="GTD-bd"/>
</dbReference>
<dbReference type="Proteomes" id="UP001454036">
    <property type="component" value="Unassembled WGS sequence"/>
</dbReference>
<evidence type="ECO:0000256" key="5">
    <source>
        <dbReference type="SAM" id="Coils"/>
    </source>
</evidence>
<reference evidence="9 10" key="1">
    <citation type="submission" date="2024-01" db="EMBL/GenBank/DDBJ databases">
        <title>The complete chloroplast genome sequence of Lithospermum erythrorhizon: insights into the phylogenetic relationship among Boraginaceae species and the maternal lineages of purple gromwells.</title>
        <authorList>
            <person name="Okada T."/>
            <person name="Watanabe K."/>
        </authorList>
    </citation>
    <scope>NUCLEOTIDE SEQUENCE [LARGE SCALE GENOMIC DNA]</scope>
</reference>
<feature type="coiled-coil region" evidence="5">
    <location>
        <begin position="378"/>
        <end position="451"/>
    </location>
</feature>
<dbReference type="PANTHER" id="PTHR31422">
    <property type="entry name" value="BNAANNG28530D PROTEIN"/>
    <property type="match status" value="1"/>
</dbReference>
<evidence type="ECO:0000313" key="10">
    <source>
        <dbReference type="Proteomes" id="UP001454036"/>
    </source>
</evidence>
<sequence length="767" mass="85037">MACRGLYSWSLINLVGAFVDLVIAYLLLCAASVAYISSKFLGFLGLCLPCPCTVLGNYCVQRFVIDCPTEKVENVMISVRTKFPFNEFGVENGVDSKFGGYIRGGGNGGEGSCCSVSDARNGRIGGYIMEGGKGGEGSGGSMSDARKGRFGGYIMEGSNGGEGSCCSVSDARKGRFGGYIMEGSNGGEGSRSSVLDARKGHIIRRLDWESDRRVDDSGFGEGGCDVKGKGLMNEIRSRGLLRRRRRGTRNGRRHSSVASCDPRRGDVFGGTEMVEDIVGHSDNAIDSCYVDDNQASRVVILGERDTILADEFPDEKDEEEKLSSSMVAMAEPSQFSSSSCGDKDTVKLFEQALIKEQAARKALYIELEKERSAAASAANEAMAMILRLQEEKATVEMEARQYQRIIEEKFSYDAEEMDILKDILLIREMEKHSLEKEVEDYRQMLNLSNEQFQEDEVEFEKKHLNLLVDPRKDPVFNIDEPTASSIDEKTSLKDMQISPCSRNGEQNVQEKEMIPISGHLSVPPQQDERRFLQDKMDFYGTRDAHIPGRENLEKLNVRAFDEVKKSVVVMSNKEPQVHDIHVIVDEPCLPDEHERMQSNISMVNDMSKTISEIDRQPATSSRLSIGVIGDSGSSSNLHGGTESTFDILRLPPVGPQQNSIPHGQQRNPMSSIDNERFKIDREIGWLQDRLKVIQVGREKLNLSKEPQDRENMQLKLLEDIACQLQAIRLLTESGKAVRQASLPPPSTKVTSKKRRSRSASSGVHKGS</sequence>
<dbReference type="Pfam" id="PF04576">
    <property type="entry name" value="Zein-binding"/>
    <property type="match status" value="1"/>
</dbReference>
<protein>
    <recommendedName>
        <fullName evidence="8">GTD-binding domain-containing protein</fullName>
    </recommendedName>
</protein>
<feature type="compositionally biased region" description="Basic residues" evidence="6">
    <location>
        <begin position="245"/>
        <end position="255"/>
    </location>
</feature>
<keyword evidence="3 7" id="KW-1133">Transmembrane helix</keyword>
<dbReference type="AlphaFoldDB" id="A0AAV3PMB3"/>
<evidence type="ECO:0000256" key="2">
    <source>
        <dbReference type="ARBA" id="ARBA00022692"/>
    </source>
</evidence>